<feature type="compositionally biased region" description="Polar residues" evidence="1">
    <location>
        <begin position="82"/>
        <end position="92"/>
    </location>
</feature>
<keyword evidence="3" id="KW-1185">Reference proteome</keyword>
<evidence type="ECO:0000313" key="3">
    <source>
        <dbReference type="Proteomes" id="UP000242877"/>
    </source>
</evidence>
<evidence type="ECO:0000313" key="2">
    <source>
        <dbReference type="EMBL" id="KZZ96215.1"/>
    </source>
</evidence>
<gene>
    <name evidence="2" type="ORF">AAP_00988</name>
</gene>
<dbReference type="VEuPathDB" id="FungiDB:AAP_00988"/>
<evidence type="ECO:0000256" key="1">
    <source>
        <dbReference type="SAM" id="MobiDB-lite"/>
    </source>
</evidence>
<dbReference type="EMBL" id="AZGZ01000003">
    <property type="protein sequence ID" value="KZZ96215.1"/>
    <property type="molecule type" value="Genomic_DNA"/>
</dbReference>
<name>A0A168C6T1_9EURO</name>
<proteinExistence type="predicted"/>
<feature type="compositionally biased region" description="Polar residues" evidence="1">
    <location>
        <begin position="26"/>
        <end position="42"/>
    </location>
</feature>
<organism evidence="2 3">
    <name type="scientific">Ascosphaera apis ARSEF 7405</name>
    <dbReference type="NCBI Taxonomy" id="392613"/>
    <lineage>
        <taxon>Eukaryota</taxon>
        <taxon>Fungi</taxon>
        <taxon>Dikarya</taxon>
        <taxon>Ascomycota</taxon>
        <taxon>Pezizomycotina</taxon>
        <taxon>Eurotiomycetes</taxon>
        <taxon>Eurotiomycetidae</taxon>
        <taxon>Onygenales</taxon>
        <taxon>Ascosphaeraceae</taxon>
        <taxon>Ascosphaera</taxon>
    </lineage>
</organism>
<protein>
    <submittedName>
        <fullName evidence="2">Uncharacterized protein</fullName>
    </submittedName>
</protein>
<comment type="caution">
    <text evidence="2">The sequence shown here is derived from an EMBL/GenBank/DDBJ whole genome shotgun (WGS) entry which is preliminary data.</text>
</comment>
<dbReference type="OrthoDB" id="4207575at2759"/>
<feature type="compositionally biased region" description="Low complexity" evidence="1">
    <location>
        <begin position="297"/>
        <end position="310"/>
    </location>
</feature>
<feature type="region of interest" description="Disordered" evidence="1">
    <location>
        <begin position="253"/>
        <end position="407"/>
    </location>
</feature>
<accession>A0A168C6T1</accession>
<sequence>MLLVSSHSPLPHLYTSAAASEHSDRAISSSGMATSPSFSLQGSPAPPKPAPKPPLFNMPPNPRQSRRPKLSLQTAAVPRTFGKSTTSLTLNIPSDAPVSPTARNTFCNAYSSLRRDDASAVIVSSSSLSSASTTSSSSSSSLSSFSSTANVQSPSLSLCGGTEAAEVPYKLPRSARSILRNSPLGHARRSGHLRDSCSLKNAYPAATTTTTIRKPLFTPKKQVRYRTPLYEEIETVEYIAKHSDLYIEADSDSSDVSAFSSPEAGSDEDSQSDAKVEESEDEDQGFKAQTSSKKGLATAQSRSTSSFASLSRKKKTQKWRWTLGPVVDGHVLPGPVTENSDDQSQHNEPTTPITPTWTPFASDVTMSDRPDAQNPESDDDMSSVRMPAIKRRQTGFEYDGEDVRMVE</sequence>
<dbReference type="AlphaFoldDB" id="A0A168C6T1"/>
<feature type="compositionally biased region" description="Low complexity" evidence="1">
    <location>
        <begin position="349"/>
        <end position="359"/>
    </location>
</feature>
<feature type="region of interest" description="Disordered" evidence="1">
    <location>
        <begin position="125"/>
        <end position="146"/>
    </location>
</feature>
<feature type="region of interest" description="Disordered" evidence="1">
    <location>
        <begin position="16"/>
        <end position="95"/>
    </location>
</feature>
<feature type="compositionally biased region" description="Pro residues" evidence="1">
    <location>
        <begin position="44"/>
        <end position="62"/>
    </location>
</feature>
<reference evidence="2 3" key="1">
    <citation type="journal article" date="2016" name="Genome Biol. Evol.">
        <title>Divergent and convergent evolution of fungal pathogenicity.</title>
        <authorList>
            <person name="Shang Y."/>
            <person name="Xiao G."/>
            <person name="Zheng P."/>
            <person name="Cen K."/>
            <person name="Zhan S."/>
            <person name="Wang C."/>
        </authorList>
    </citation>
    <scope>NUCLEOTIDE SEQUENCE [LARGE SCALE GENOMIC DNA]</scope>
    <source>
        <strain evidence="2 3">ARSEF 7405</strain>
    </source>
</reference>
<dbReference type="Proteomes" id="UP000242877">
    <property type="component" value="Unassembled WGS sequence"/>
</dbReference>